<dbReference type="InterPro" id="IPR028098">
    <property type="entry name" value="Glyco_trans_4-like_N"/>
</dbReference>
<dbReference type="Gene3D" id="3.40.50.2000">
    <property type="entry name" value="Glycogen Phosphorylase B"/>
    <property type="match status" value="2"/>
</dbReference>
<organism evidence="3 4">
    <name type="scientific">Microvirga terrae</name>
    <dbReference type="NCBI Taxonomy" id="2740529"/>
    <lineage>
        <taxon>Bacteria</taxon>
        <taxon>Pseudomonadati</taxon>
        <taxon>Pseudomonadota</taxon>
        <taxon>Alphaproteobacteria</taxon>
        <taxon>Hyphomicrobiales</taxon>
        <taxon>Methylobacteriaceae</taxon>
        <taxon>Microvirga</taxon>
    </lineage>
</organism>
<gene>
    <name evidence="3" type="ORF">HPT29_004890</name>
</gene>
<evidence type="ECO:0000313" key="4">
    <source>
        <dbReference type="Proteomes" id="UP001017257"/>
    </source>
</evidence>
<dbReference type="PANTHER" id="PTHR12526">
    <property type="entry name" value="GLYCOSYLTRANSFERASE"/>
    <property type="match status" value="1"/>
</dbReference>
<dbReference type="RefSeq" id="WP_173947659.1">
    <property type="nucleotide sequence ID" value="NZ_CP102845.1"/>
</dbReference>
<dbReference type="SUPFAM" id="SSF53756">
    <property type="entry name" value="UDP-Glycosyltransferase/glycogen phosphorylase"/>
    <property type="match status" value="1"/>
</dbReference>
<evidence type="ECO:0000259" key="2">
    <source>
        <dbReference type="Pfam" id="PF13439"/>
    </source>
</evidence>
<keyword evidence="4" id="KW-1185">Reference proteome</keyword>
<dbReference type="Pfam" id="PF00534">
    <property type="entry name" value="Glycos_transf_1"/>
    <property type="match status" value="1"/>
</dbReference>
<dbReference type="Pfam" id="PF13439">
    <property type="entry name" value="Glyco_transf_4"/>
    <property type="match status" value="1"/>
</dbReference>
<dbReference type="CDD" id="cd03802">
    <property type="entry name" value="GT4_AviGT4-like"/>
    <property type="match status" value="1"/>
</dbReference>
<dbReference type="PANTHER" id="PTHR12526:SF595">
    <property type="entry name" value="BLL5217 PROTEIN"/>
    <property type="match status" value="1"/>
</dbReference>
<feature type="domain" description="Glycosyl transferase family 1" evidence="1">
    <location>
        <begin position="173"/>
        <end position="305"/>
    </location>
</feature>
<proteinExistence type="predicted"/>
<evidence type="ECO:0000259" key="1">
    <source>
        <dbReference type="Pfam" id="PF00534"/>
    </source>
</evidence>
<name>A0ABY5RXH4_9HYPH</name>
<feature type="domain" description="Glycosyltransferase subfamily 4-like N-terminal" evidence="2">
    <location>
        <begin position="18"/>
        <end position="118"/>
    </location>
</feature>
<accession>A0ABY5RXH4</accession>
<sequence>MRIAQVAPLAEAVPPKLYGGTERVVSWLTEELVAQGHEVTLFASGDSVTSAHLVPCNPCSLRLSGIRDHTASHLVMLDKVRARADAFDVIHFHVDLLQHVLFRDIAHKCLTTLHGRLDWPDFMPVFRTFREMPLVSISNSQRLPMPPDVSWLATVHHGLPSTVCPFDARGGDYLAFLGRISPEKRPDRAIEIAKRAGVPLKIAAKVDKADQEYFEVIRPLLDHPLVEFVGEIDESAKCDFLGHARALLFPINWPEPFGLVMIEAMSAGTPVIAWRNGSVPEVIADGVSGRVVESVDEAVAAVETVDAINRSAVRAHFEQHFTVCRMVAGYLAAYKLLLNRSATPSPVKLTSPTYPANALSRSAELRGRR</sequence>
<dbReference type="Proteomes" id="UP001017257">
    <property type="component" value="Chromosome"/>
</dbReference>
<dbReference type="InterPro" id="IPR001296">
    <property type="entry name" value="Glyco_trans_1"/>
</dbReference>
<evidence type="ECO:0000313" key="3">
    <source>
        <dbReference type="EMBL" id="UVF20482.1"/>
    </source>
</evidence>
<protein>
    <submittedName>
        <fullName evidence="3">Glycosyltransferase family 4 protein</fullName>
    </submittedName>
</protein>
<dbReference type="EMBL" id="CP102845">
    <property type="protein sequence ID" value="UVF20482.1"/>
    <property type="molecule type" value="Genomic_DNA"/>
</dbReference>
<reference evidence="3" key="1">
    <citation type="submission" date="2022-08" db="EMBL/GenBank/DDBJ databases">
        <title>Microvirga terrae sp. nov., isolated from soil.</title>
        <authorList>
            <person name="Kim K.H."/>
            <person name="Seo Y.L."/>
            <person name="Kim J.M."/>
            <person name="Lee J.K."/>
            <person name="Han D.M."/>
            <person name="Jeon C.O."/>
        </authorList>
    </citation>
    <scope>NUCLEOTIDE SEQUENCE</scope>
    <source>
        <strain evidence="3">R24</strain>
    </source>
</reference>